<feature type="transmembrane region" description="Helical" evidence="1">
    <location>
        <begin position="122"/>
        <end position="140"/>
    </location>
</feature>
<keyword evidence="1" id="KW-0812">Transmembrane</keyword>
<dbReference type="Pfam" id="PF04892">
    <property type="entry name" value="VanZ"/>
    <property type="match status" value="1"/>
</dbReference>
<evidence type="ECO:0000259" key="2">
    <source>
        <dbReference type="Pfam" id="PF04892"/>
    </source>
</evidence>
<accession>A0A562T645</accession>
<dbReference type="OrthoDB" id="9805025at2"/>
<dbReference type="PANTHER" id="PTHR36834">
    <property type="entry name" value="MEMBRANE PROTEIN-RELATED"/>
    <property type="match status" value="1"/>
</dbReference>
<keyword evidence="1" id="KW-0472">Membrane</keyword>
<dbReference type="InterPro" id="IPR006976">
    <property type="entry name" value="VanZ-like"/>
</dbReference>
<dbReference type="EMBL" id="VLLG01000003">
    <property type="protein sequence ID" value="TWI88738.1"/>
    <property type="molecule type" value="Genomic_DNA"/>
</dbReference>
<comment type="caution">
    <text evidence="3">The sequence shown here is derived from an EMBL/GenBank/DDBJ whole genome shotgun (WGS) entry which is preliminary data.</text>
</comment>
<dbReference type="InterPro" id="IPR053150">
    <property type="entry name" value="Teicoplanin_resist-assoc"/>
</dbReference>
<feature type="transmembrane region" description="Helical" evidence="1">
    <location>
        <begin position="94"/>
        <end position="116"/>
    </location>
</feature>
<keyword evidence="1" id="KW-1133">Transmembrane helix</keyword>
<organism evidence="3 4">
    <name type="scientific">Chitinophaga japonensis</name>
    <name type="common">Flexibacter japonensis</name>
    <dbReference type="NCBI Taxonomy" id="104662"/>
    <lineage>
        <taxon>Bacteria</taxon>
        <taxon>Pseudomonadati</taxon>
        <taxon>Bacteroidota</taxon>
        <taxon>Chitinophagia</taxon>
        <taxon>Chitinophagales</taxon>
        <taxon>Chitinophagaceae</taxon>
        <taxon>Chitinophaga</taxon>
    </lineage>
</organism>
<keyword evidence="4" id="KW-1185">Reference proteome</keyword>
<evidence type="ECO:0000313" key="4">
    <source>
        <dbReference type="Proteomes" id="UP000316778"/>
    </source>
</evidence>
<dbReference type="AlphaFoldDB" id="A0A562T645"/>
<feature type="transmembrane region" description="Helical" evidence="1">
    <location>
        <begin position="58"/>
        <end position="82"/>
    </location>
</feature>
<sequence>MRGLKFVAVTGYVLILTYIVLWAPVRIRHKVGEDYRTRFIPFKGMINEVLHPKGNNVLAHWTLFLGNFLGNMVLFMPFPLVMITVCRITGARTIILLAFLTSVALEITQYVLHLGVADVDDVMLNTAGAVIGLYLYRLLVRRFNTQS</sequence>
<feature type="domain" description="VanZ-like" evidence="2">
    <location>
        <begin position="12"/>
        <end position="139"/>
    </location>
</feature>
<gene>
    <name evidence="3" type="ORF">LX66_2824</name>
</gene>
<dbReference type="RefSeq" id="WP_145714516.1">
    <property type="nucleotide sequence ID" value="NZ_BAAAFY010000001.1"/>
</dbReference>
<evidence type="ECO:0000256" key="1">
    <source>
        <dbReference type="SAM" id="Phobius"/>
    </source>
</evidence>
<protein>
    <submittedName>
        <fullName evidence="3">VanZ like protein</fullName>
    </submittedName>
</protein>
<proteinExistence type="predicted"/>
<dbReference type="PANTHER" id="PTHR36834:SF2">
    <property type="entry name" value="MEMBRANE PROTEIN"/>
    <property type="match status" value="1"/>
</dbReference>
<evidence type="ECO:0000313" key="3">
    <source>
        <dbReference type="EMBL" id="TWI88738.1"/>
    </source>
</evidence>
<dbReference type="Proteomes" id="UP000316778">
    <property type="component" value="Unassembled WGS sequence"/>
</dbReference>
<reference evidence="3 4" key="1">
    <citation type="journal article" date="2013" name="Stand. Genomic Sci.">
        <title>Genomic Encyclopedia of Type Strains, Phase I: The one thousand microbial genomes (KMG-I) project.</title>
        <authorList>
            <person name="Kyrpides N.C."/>
            <person name="Woyke T."/>
            <person name="Eisen J.A."/>
            <person name="Garrity G."/>
            <person name="Lilburn T.G."/>
            <person name="Beck B.J."/>
            <person name="Whitman W.B."/>
            <person name="Hugenholtz P."/>
            <person name="Klenk H.P."/>
        </authorList>
    </citation>
    <scope>NUCLEOTIDE SEQUENCE [LARGE SCALE GENOMIC DNA]</scope>
    <source>
        <strain evidence="3 4">DSM 13484</strain>
    </source>
</reference>
<name>A0A562T645_CHIJA</name>
<feature type="transmembrane region" description="Helical" evidence="1">
    <location>
        <begin position="7"/>
        <end position="25"/>
    </location>
</feature>